<dbReference type="Gene3D" id="1.20.1250.20">
    <property type="entry name" value="MFS general substrate transporter like domains"/>
    <property type="match status" value="1"/>
</dbReference>
<dbReference type="GO" id="GO:0005886">
    <property type="term" value="C:plasma membrane"/>
    <property type="evidence" value="ECO:0007669"/>
    <property type="project" value="TreeGrafter"/>
</dbReference>
<keyword evidence="4 6" id="KW-1133">Transmembrane helix</keyword>
<feature type="transmembrane region" description="Helical" evidence="6">
    <location>
        <begin position="59"/>
        <end position="79"/>
    </location>
</feature>
<proteinExistence type="predicted"/>
<name>A0A6A6AW06_9PEZI</name>
<evidence type="ECO:0008006" key="9">
    <source>
        <dbReference type="Google" id="ProtNLM"/>
    </source>
</evidence>
<dbReference type="EMBL" id="ML995532">
    <property type="protein sequence ID" value="KAF2136139.1"/>
    <property type="molecule type" value="Genomic_DNA"/>
</dbReference>
<dbReference type="Proteomes" id="UP000799438">
    <property type="component" value="Unassembled WGS sequence"/>
</dbReference>
<evidence type="ECO:0000256" key="5">
    <source>
        <dbReference type="ARBA" id="ARBA00023136"/>
    </source>
</evidence>
<keyword evidence="3 6" id="KW-0812">Transmembrane</keyword>
<feature type="transmembrane region" description="Helical" evidence="6">
    <location>
        <begin position="91"/>
        <end position="109"/>
    </location>
</feature>
<dbReference type="PANTHER" id="PTHR19432:SF35">
    <property type="entry name" value="SOLUTE CARRIER FAMILY 45 MEMBER 3 ISOFORM X1"/>
    <property type="match status" value="1"/>
</dbReference>
<protein>
    <recommendedName>
        <fullName evidence="9">Major facilitator superfamily (MFS) profile domain-containing protein</fullName>
    </recommendedName>
</protein>
<keyword evidence="2" id="KW-0813">Transport</keyword>
<feature type="non-terminal residue" evidence="7">
    <location>
        <position position="1"/>
    </location>
</feature>
<evidence type="ECO:0000256" key="2">
    <source>
        <dbReference type="ARBA" id="ARBA00022448"/>
    </source>
</evidence>
<dbReference type="InterPro" id="IPR036259">
    <property type="entry name" value="MFS_trans_sf"/>
</dbReference>
<dbReference type="SUPFAM" id="SSF103473">
    <property type="entry name" value="MFS general substrate transporter"/>
    <property type="match status" value="1"/>
</dbReference>
<feature type="transmembrane region" description="Helical" evidence="6">
    <location>
        <begin position="26"/>
        <end position="47"/>
    </location>
</feature>
<comment type="subcellular location">
    <subcellularLocation>
        <location evidence="1">Membrane</location>
        <topology evidence="1">Multi-pass membrane protein</topology>
    </subcellularLocation>
</comment>
<keyword evidence="5 6" id="KW-0472">Membrane</keyword>
<evidence type="ECO:0000256" key="3">
    <source>
        <dbReference type="ARBA" id="ARBA00022692"/>
    </source>
</evidence>
<sequence>LQIAWTVQQVFVVPYLSSLGVPDTQMPIFVMSGPLAGLVSPPIFAALSDVYHGERKPFIFLGGLGTIVFFQLLAAAQPLAGLLTHGRSETATTHIIAGLSIYALNFSILPLQMGLRASVVDHFGPHQQPNASLWISRFSVLGSI</sequence>
<dbReference type="RefSeq" id="XP_033391857.1">
    <property type="nucleotide sequence ID" value="XM_033536235.1"/>
</dbReference>
<dbReference type="GO" id="GO:0008506">
    <property type="term" value="F:sucrose:proton symporter activity"/>
    <property type="evidence" value="ECO:0007669"/>
    <property type="project" value="TreeGrafter"/>
</dbReference>
<keyword evidence="8" id="KW-1185">Reference proteome</keyword>
<dbReference type="OrthoDB" id="28755at2759"/>
<dbReference type="PANTHER" id="PTHR19432">
    <property type="entry name" value="SUGAR TRANSPORTER"/>
    <property type="match status" value="1"/>
</dbReference>
<dbReference type="AlphaFoldDB" id="A0A6A6AW06"/>
<evidence type="ECO:0000313" key="8">
    <source>
        <dbReference type="Proteomes" id="UP000799438"/>
    </source>
</evidence>
<evidence type="ECO:0000256" key="1">
    <source>
        <dbReference type="ARBA" id="ARBA00004141"/>
    </source>
</evidence>
<feature type="non-terminal residue" evidence="7">
    <location>
        <position position="144"/>
    </location>
</feature>
<accession>A0A6A6AW06</accession>
<reference evidence="7" key="1">
    <citation type="journal article" date="2020" name="Stud. Mycol.">
        <title>101 Dothideomycetes genomes: a test case for predicting lifestyles and emergence of pathogens.</title>
        <authorList>
            <person name="Haridas S."/>
            <person name="Albert R."/>
            <person name="Binder M."/>
            <person name="Bloem J."/>
            <person name="Labutti K."/>
            <person name="Salamov A."/>
            <person name="Andreopoulos B."/>
            <person name="Baker S."/>
            <person name="Barry K."/>
            <person name="Bills G."/>
            <person name="Bluhm B."/>
            <person name="Cannon C."/>
            <person name="Castanera R."/>
            <person name="Culley D."/>
            <person name="Daum C."/>
            <person name="Ezra D."/>
            <person name="Gonzalez J."/>
            <person name="Henrissat B."/>
            <person name="Kuo A."/>
            <person name="Liang C."/>
            <person name="Lipzen A."/>
            <person name="Lutzoni F."/>
            <person name="Magnuson J."/>
            <person name="Mondo S."/>
            <person name="Nolan M."/>
            <person name="Ohm R."/>
            <person name="Pangilinan J."/>
            <person name="Park H.-J."/>
            <person name="Ramirez L."/>
            <person name="Alfaro M."/>
            <person name="Sun H."/>
            <person name="Tritt A."/>
            <person name="Yoshinaga Y."/>
            <person name="Zwiers L.-H."/>
            <person name="Turgeon B."/>
            <person name="Goodwin S."/>
            <person name="Spatafora J."/>
            <person name="Crous P."/>
            <person name="Grigoriev I."/>
        </authorList>
    </citation>
    <scope>NUCLEOTIDE SEQUENCE</scope>
    <source>
        <strain evidence="7">CBS 121167</strain>
    </source>
</reference>
<evidence type="ECO:0000256" key="4">
    <source>
        <dbReference type="ARBA" id="ARBA00022989"/>
    </source>
</evidence>
<evidence type="ECO:0000313" key="7">
    <source>
        <dbReference type="EMBL" id="KAF2136139.1"/>
    </source>
</evidence>
<evidence type="ECO:0000256" key="6">
    <source>
        <dbReference type="SAM" id="Phobius"/>
    </source>
</evidence>
<gene>
    <name evidence="7" type="ORF">K452DRAFT_215034</name>
</gene>
<organism evidence="7 8">
    <name type="scientific">Aplosporella prunicola CBS 121167</name>
    <dbReference type="NCBI Taxonomy" id="1176127"/>
    <lineage>
        <taxon>Eukaryota</taxon>
        <taxon>Fungi</taxon>
        <taxon>Dikarya</taxon>
        <taxon>Ascomycota</taxon>
        <taxon>Pezizomycotina</taxon>
        <taxon>Dothideomycetes</taxon>
        <taxon>Dothideomycetes incertae sedis</taxon>
        <taxon>Botryosphaeriales</taxon>
        <taxon>Aplosporellaceae</taxon>
        <taxon>Aplosporella</taxon>
    </lineage>
</organism>
<dbReference type="GeneID" id="54293731"/>